<gene>
    <name evidence="5" type="ORF">GJ700_19275</name>
</gene>
<dbReference type="InterPro" id="IPR017557">
    <property type="entry name" value="Holo-ACP_synthase"/>
</dbReference>
<dbReference type="GO" id="GO:0016779">
    <property type="term" value="F:nucleotidyltransferase activity"/>
    <property type="evidence" value="ECO:0007669"/>
    <property type="project" value="UniProtKB-KW"/>
</dbReference>
<evidence type="ECO:0000313" key="6">
    <source>
        <dbReference type="Proteomes" id="UP000446768"/>
    </source>
</evidence>
<keyword evidence="2" id="KW-0548">Nucleotidyltransferase</keyword>
<dbReference type="Pfam" id="PF20866">
    <property type="entry name" value="MdcG_N"/>
    <property type="match status" value="1"/>
</dbReference>
<protein>
    <submittedName>
        <fullName evidence="5">Malonate decarboxylase holo-ACP synthase</fullName>
    </submittedName>
</protein>
<dbReference type="Pfam" id="PF10620">
    <property type="entry name" value="MdcG"/>
    <property type="match status" value="1"/>
</dbReference>
<evidence type="ECO:0000256" key="1">
    <source>
        <dbReference type="ARBA" id="ARBA00022679"/>
    </source>
</evidence>
<dbReference type="NCBIfam" id="TIGR03135">
    <property type="entry name" value="malonate_mdcG"/>
    <property type="match status" value="1"/>
</dbReference>
<dbReference type="EMBL" id="WKJJ01000012">
    <property type="protein sequence ID" value="MRV73858.1"/>
    <property type="molecule type" value="Genomic_DNA"/>
</dbReference>
<dbReference type="RefSeq" id="WP_154376868.1">
    <property type="nucleotide sequence ID" value="NZ_WKJJ01000012.1"/>
</dbReference>
<sequence>MSPHDLLWVAPGAIRLNGPWPEWADAAWQRSAPVVVRREAVAGGVIPVGLRGAARSQRVKGYVAADAVTRRMAPESLAEGSATVDGNLPALAALALLAPAFNATGMAWGPTGGVGYFLACGLPVLRADSDLDVVVRAPQPLTACQAAVLDGIQAAPGAACRIDIQVDTGHGAFAFAEWRRGGRVLLKTNTGPQLCADPWADTV</sequence>
<name>A0A7X2IQ09_9BURK</name>
<evidence type="ECO:0000256" key="2">
    <source>
        <dbReference type="ARBA" id="ARBA00022695"/>
    </source>
</evidence>
<feature type="domain" description="Phosphoribosyl-dephospho-CoA transferase MdcG N-terminal" evidence="4">
    <location>
        <begin position="3"/>
        <end position="74"/>
    </location>
</feature>
<dbReference type="InterPro" id="IPR049180">
    <property type="entry name" value="MdcG_C"/>
</dbReference>
<keyword evidence="6" id="KW-1185">Reference proteome</keyword>
<evidence type="ECO:0000313" key="5">
    <source>
        <dbReference type="EMBL" id="MRV73858.1"/>
    </source>
</evidence>
<organism evidence="5 6">
    <name type="scientific">Pseudoduganella rivuli</name>
    <dbReference type="NCBI Taxonomy" id="2666085"/>
    <lineage>
        <taxon>Bacteria</taxon>
        <taxon>Pseudomonadati</taxon>
        <taxon>Pseudomonadota</taxon>
        <taxon>Betaproteobacteria</taxon>
        <taxon>Burkholderiales</taxon>
        <taxon>Oxalobacteraceae</taxon>
        <taxon>Telluria group</taxon>
        <taxon>Pseudoduganella</taxon>
    </lineage>
</organism>
<proteinExistence type="predicted"/>
<keyword evidence="1" id="KW-0808">Transferase</keyword>
<evidence type="ECO:0000259" key="3">
    <source>
        <dbReference type="Pfam" id="PF10620"/>
    </source>
</evidence>
<feature type="domain" description="Phosphoribosyl-dephospho-CoA transferase MdcG C-terminal" evidence="3">
    <location>
        <begin position="87"/>
        <end position="198"/>
    </location>
</feature>
<dbReference type="InterPro" id="IPR048903">
    <property type="entry name" value="MdcG_N"/>
</dbReference>
<evidence type="ECO:0000259" key="4">
    <source>
        <dbReference type="Pfam" id="PF20866"/>
    </source>
</evidence>
<comment type="caution">
    <text evidence="5">The sequence shown here is derived from an EMBL/GenBank/DDBJ whole genome shotgun (WGS) entry which is preliminary data.</text>
</comment>
<reference evidence="5 6" key="1">
    <citation type="submission" date="2019-11" db="EMBL/GenBank/DDBJ databases">
        <title>Novel species isolated from a subtropical stream in China.</title>
        <authorList>
            <person name="Lu H."/>
        </authorList>
    </citation>
    <scope>NUCLEOTIDE SEQUENCE [LARGE SCALE GENOMIC DNA]</scope>
    <source>
        <strain evidence="5 6">FT92W</strain>
    </source>
</reference>
<accession>A0A7X2IQ09</accession>
<dbReference type="AlphaFoldDB" id="A0A7X2IQ09"/>
<dbReference type="NCBIfam" id="NF002332">
    <property type="entry name" value="PRK01293.1"/>
    <property type="match status" value="1"/>
</dbReference>
<dbReference type="Proteomes" id="UP000446768">
    <property type="component" value="Unassembled WGS sequence"/>
</dbReference>